<evidence type="ECO:0000256" key="1">
    <source>
        <dbReference type="SAM" id="SignalP"/>
    </source>
</evidence>
<organism evidence="3 4">
    <name type="scientific">Pseudonocardia asaccharolytica DSM 44247 = NBRC 16224</name>
    <dbReference type="NCBI Taxonomy" id="1123024"/>
    <lineage>
        <taxon>Bacteria</taxon>
        <taxon>Bacillati</taxon>
        <taxon>Actinomycetota</taxon>
        <taxon>Actinomycetes</taxon>
        <taxon>Pseudonocardiales</taxon>
        <taxon>Pseudonocardiaceae</taxon>
        <taxon>Pseudonocardia</taxon>
    </lineage>
</organism>
<dbReference type="PIRSF" id="PIRSF002741">
    <property type="entry name" value="MppA"/>
    <property type="match status" value="1"/>
</dbReference>
<keyword evidence="1" id="KW-0732">Signal</keyword>
<reference evidence="3 4" key="1">
    <citation type="submission" date="2019-07" db="EMBL/GenBank/DDBJ databases">
        <title>Whole genome shotgun sequence of Pseudonocardia asaccharolytica NBRC 16224.</title>
        <authorList>
            <person name="Hosoyama A."/>
            <person name="Uohara A."/>
            <person name="Ohji S."/>
            <person name="Ichikawa N."/>
        </authorList>
    </citation>
    <scope>NUCLEOTIDE SEQUENCE [LARGE SCALE GENOMIC DNA]</scope>
    <source>
        <strain evidence="3 4">NBRC 16224</strain>
    </source>
</reference>
<dbReference type="PANTHER" id="PTHR30290">
    <property type="entry name" value="PERIPLASMIC BINDING COMPONENT OF ABC TRANSPORTER"/>
    <property type="match status" value="1"/>
</dbReference>
<dbReference type="InterPro" id="IPR000914">
    <property type="entry name" value="SBP_5_dom"/>
</dbReference>
<dbReference type="InterPro" id="IPR039424">
    <property type="entry name" value="SBP_5"/>
</dbReference>
<proteinExistence type="predicted"/>
<dbReference type="AlphaFoldDB" id="A0A511D1Y1"/>
<dbReference type="InterPro" id="IPR030678">
    <property type="entry name" value="Peptide/Ni-bd"/>
</dbReference>
<comment type="caution">
    <text evidence="3">The sequence shown here is derived from an EMBL/GenBank/DDBJ whole genome shotgun (WGS) entry which is preliminary data.</text>
</comment>
<dbReference type="Pfam" id="PF00496">
    <property type="entry name" value="SBP_bac_5"/>
    <property type="match status" value="1"/>
</dbReference>
<dbReference type="GO" id="GO:0042597">
    <property type="term" value="C:periplasmic space"/>
    <property type="evidence" value="ECO:0007669"/>
    <property type="project" value="UniProtKB-ARBA"/>
</dbReference>
<gene>
    <name evidence="3" type="ORF">PA7_13910</name>
</gene>
<sequence>MLPVLLALLLAGCATTGGGDTAAAGPPTLTIATGFAVDDLDPLENGFWGPEFGYVELLMRPEPGGEPTPWVLSELANPERLTWRLRLNENITFQNGAPLDGAALAALLTYQLAENPSLAAALPGASAAATGPLEVTLTTSRPAPNVPALLADEAMVPVYDVAAYQRHVASGASASELVGAGLYTGPYVVDSLDAESMRLSPRSDHWGGTPALENLTVRFVPEASARIQAVQAGEADLALYPPTATAPTLAGRADSFFVTGQPTSPTFMLQLNQHEAPFDDPLVRRAVYAGIDYDELANDVMNGLYVPATGLYTQARPWAEKTQATDPAAAGALLDRAGWTRTGDGPRTRDGAPLRWTMLTYPQQPDSDALALAVQAQLAELGIGVEIRQVPDISSVVEQDTGWQAAVIGNGFISFGGDYVTPLRNYLHSDGTRNYPGISDPALDGLIERLAVELDPAARDELLRQIQRRIADHGHLGYLGVRLPAVVTGPGWRGYPVPIANLWVDARTAPSAAPGA</sequence>
<dbReference type="PANTHER" id="PTHR30290:SF65">
    <property type="entry name" value="MONOACYL PHOSPHATIDYLINOSITOL TETRAMANNOSIDE-BINDING PROTEIN LPQW-RELATED"/>
    <property type="match status" value="1"/>
</dbReference>
<dbReference type="Gene3D" id="3.40.190.10">
    <property type="entry name" value="Periplasmic binding protein-like II"/>
    <property type="match status" value="1"/>
</dbReference>
<dbReference type="GO" id="GO:1904680">
    <property type="term" value="F:peptide transmembrane transporter activity"/>
    <property type="evidence" value="ECO:0007669"/>
    <property type="project" value="TreeGrafter"/>
</dbReference>
<feature type="domain" description="Solute-binding protein family 5" evidence="2">
    <location>
        <begin position="67"/>
        <end position="430"/>
    </location>
</feature>
<dbReference type="STRING" id="1123024.GCA_000423625_03394"/>
<dbReference type="Proteomes" id="UP000321328">
    <property type="component" value="Unassembled WGS sequence"/>
</dbReference>
<feature type="chain" id="PRO_5038569588" evidence="1">
    <location>
        <begin position="17"/>
        <end position="516"/>
    </location>
</feature>
<dbReference type="SUPFAM" id="SSF53850">
    <property type="entry name" value="Periplasmic binding protein-like II"/>
    <property type="match status" value="1"/>
</dbReference>
<accession>A0A511D1Y1</accession>
<keyword evidence="4" id="KW-1185">Reference proteome</keyword>
<dbReference type="GO" id="GO:0043190">
    <property type="term" value="C:ATP-binding cassette (ABC) transporter complex"/>
    <property type="evidence" value="ECO:0007669"/>
    <property type="project" value="InterPro"/>
</dbReference>
<dbReference type="GO" id="GO:0015833">
    <property type="term" value="P:peptide transport"/>
    <property type="evidence" value="ECO:0007669"/>
    <property type="project" value="TreeGrafter"/>
</dbReference>
<evidence type="ECO:0000259" key="2">
    <source>
        <dbReference type="Pfam" id="PF00496"/>
    </source>
</evidence>
<dbReference type="Gene3D" id="3.10.105.10">
    <property type="entry name" value="Dipeptide-binding Protein, Domain 3"/>
    <property type="match status" value="1"/>
</dbReference>
<dbReference type="EMBL" id="BJVI01000010">
    <property type="protein sequence ID" value="GEL17554.1"/>
    <property type="molecule type" value="Genomic_DNA"/>
</dbReference>
<protein>
    <submittedName>
        <fullName evidence="3">ABC di/peptide transporter substrate-binding protein</fullName>
    </submittedName>
</protein>
<evidence type="ECO:0000313" key="4">
    <source>
        <dbReference type="Proteomes" id="UP000321328"/>
    </source>
</evidence>
<feature type="signal peptide" evidence="1">
    <location>
        <begin position="1"/>
        <end position="16"/>
    </location>
</feature>
<evidence type="ECO:0000313" key="3">
    <source>
        <dbReference type="EMBL" id="GEL17554.1"/>
    </source>
</evidence>
<name>A0A511D1Y1_9PSEU</name>